<organism evidence="14 15">
    <name type="scientific">Plectus sambesii</name>
    <dbReference type="NCBI Taxonomy" id="2011161"/>
    <lineage>
        <taxon>Eukaryota</taxon>
        <taxon>Metazoa</taxon>
        <taxon>Ecdysozoa</taxon>
        <taxon>Nematoda</taxon>
        <taxon>Chromadorea</taxon>
        <taxon>Plectida</taxon>
        <taxon>Plectina</taxon>
        <taxon>Plectoidea</taxon>
        <taxon>Plectidae</taxon>
        <taxon>Plectus</taxon>
    </lineage>
</organism>
<evidence type="ECO:0000256" key="12">
    <source>
        <dbReference type="RuleBase" id="RU010713"/>
    </source>
</evidence>
<keyword evidence="9 12" id="KW-0406">Ion transport</keyword>
<keyword evidence="11 12" id="KW-0407">Ion channel</keyword>
<evidence type="ECO:0000256" key="10">
    <source>
        <dbReference type="ARBA" id="ARBA00023136"/>
    </source>
</evidence>
<evidence type="ECO:0000256" key="2">
    <source>
        <dbReference type="ARBA" id="ARBA00004651"/>
    </source>
</evidence>
<feature type="transmembrane region" description="Helical" evidence="12">
    <location>
        <begin position="283"/>
        <end position="306"/>
    </location>
</feature>
<keyword evidence="6" id="KW-0303">Gap junction</keyword>
<dbReference type="GO" id="GO:0005921">
    <property type="term" value="C:gap junction"/>
    <property type="evidence" value="ECO:0007669"/>
    <property type="project" value="UniProtKB-SubCell"/>
</dbReference>
<feature type="transmembrane region" description="Helical" evidence="12">
    <location>
        <begin position="190"/>
        <end position="216"/>
    </location>
</feature>
<evidence type="ECO:0000256" key="6">
    <source>
        <dbReference type="ARBA" id="ARBA00022868"/>
    </source>
</evidence>
<dbReference type="InterPro" id="IPR000990">
    <property type="entry name" value="Innexin"/>
</dbReference>
<evidence type="ECO:0000256" key="1">
    <source>
        <dbReference type="ARBA" id="ARBA00004610"/>
    </source>
</evidence>
<evidence type="ECO:0000256" key="4">
    <source>
        <dbReference type="ARBA" id="ARBA00022475"/>
    </source>
</evidence>
<keyword evidence="4" id="KW-1003">Cell membrane</keyword>
<comment type="subcellular location">
    <subcellularLocation>
        <location evidence="1">Cell junction</location>
        <location evidence="1">Gap junction</location>
    </subcellularLocation>
    <subcellularLocation>
        <location evidence="2 12">Cell membrane</location>
        <topology evidence="2 12">Multi-pass membrane protein</topology>
    </subcellularLocation>
</comment>
<dbReference type="PANTHER" id="PTHR11893:SF14">
    <property type="entry name" value="INNEXIN-10"/>
    <property type="match status" value="1"/>
</dbReference>
<dbReference type="Proteomes" id="UP000887566">
    <property type="component" value="Unplaced"/>
</dbReference>
<evidence type="ECO:0000313" key="15">
    <source>
        <dbReference type="WBParaSite" id="PSAMB.scaffold2076size25561.g16186.t1"/>
    </source>
</evidence>
<dbReference type="AlphaFoldDB" id="A0A914VIJ6"/>
<evidence type="ECO:0000256" key="5">
    <source>
        <dbReference type="ARBA" id="ARBA00022692"/>
    </source>
</evidence>
<feature type="transmembrane region" description="Helical" evidence="12">
    <location>
        <begin position="353"/>
        <end position="375"/>
    </location>
</feature>
<keyword evidence="3 12" id="KW-0813">Transport</keyword>
<keyword evidence="10 12" id="KW-0472">Membrane</keyword>
<feature type="region of interest" description="Disordered" evidence="13">
    <location>
        <begin position="395"/>
        <end position="482"/>
    </location>
</feature>
<evidence type="ECO:0000313" key="14">
    <source>
        <dbReference type="Proteomes" id="UP000887566"/>
    </source>
</evidence>
<accession>A0A914VIJ6</accession>
<feature type="compositionally biased region" description="Basic and acidic residues" evidence="13">
    <location>
        <begin position="428"/>
        <end position="439"/>
    </location>
</feature>
<dbReference type="PROSITE" id="PS51013">
    <property type="entry name" value="PANNEXIN"/>
    <property type="match status" value="1"/>
</dbReference>
<dbReference type="PANTHER" id="PTHR11893">
    <property type="entry name" value="INNEXIN"/>
    <property type="match status" value="1"/>
</dbReference>
<evidence type="ECO:0000256" key="11">
    <source>
        <dbReference type="ARBA" id="ARBA00023303"/>
    </source>
</evidence>
<dbReference type="GO" id="GO:0005243">
    <property type="term" value="F:gap junction channel activity"/>
    <property type="evidence" value="ECO:0007669"/>
    <property type="project" value="TreeGrafter"/>
</dbReference>
<protein>
    <recommendedName>
        <fullName evidence="12">Innexin</fullName>
    </recommendedName>
</protein>
<name>A0A914VIJ6_9BILA</name>
<keyword evidence="14" id="KW-1185">Reference proteome</keyword>
<dbReference type="PRINTS" id="PR01262">
    <property type="entry name" value="INNEXIN"/>
</dbReference>
<comment type="function">
    <text evidence="12">Structural component of the gap junctions.</text>
</comment>
<dbReference type="GO" id="GO:0034220">
    <property type="term" value="P:monoatomic ion transmembrane transport"/>
    <property type="evidence" value="ECO:0007669"/>
    <property type="project" value="UniProtKB-KW"/>
</dbReference>
<evidence type="ECO:0000256" key="9">
    <source>
        <dbReference type="ARBA" id="ARBA00023065"/>
    </source>
</evidence>
<gene>
    <name evidence="12" type="primary">inx</name>
</gene>
<evidence type="ECO:0000256" key="3">
    <source>
        <dbReference type="ARBA" id="ARBA00022448"/>
    </source>
</evidence>
<evidence type="ECO:0000256" key="8">
    <source>
        <dbReference type="ARBA" id="ARBA00022989"/>
    </source>
</evidence>
<evidence type="ECO:0000256" key="7">
    <source>
        <dbReference type="ARBA" id="ARBA00022949"/>
    </source>
</evidence>
<reference evidence="15" key="1">
    <citation type="submission" date="2022-11" db="UniProtKB">
        <authorList>
            <consortium name="WormBaseParasite"/>
        </authorList>
    </citation>
    <scope>IDENTIFICATION</scope>
</reference>
<dbReference type="GO" id="GO:0005886">
    <property type="term" value="C:plasma membrane"/>
    <property type="evidence" value="ECO:0007669"/>
    <property type="project" value="UniProtKB-SubCell"/>
</dbReference>
<evidence type="ECO:0000256" key="13">
    <source>
        <dbReference type="SAM" id="MobiDB-lite"/>
    </source>
</evidence>
<dbReference type="Pfam" id="PF00876">
    <property type="entry name" value="Innexin"/>
    <property type="match status" value="1"/>
</dbReference>
<keyword evidence="7" id="KW-0965">Cell junction</keyword>
<feature type="compositionally biased region" description="Polar residues" evidence="13">
    <location>
        <begin position="461"/>
        <end position="476"/>
    </location>
</feature>
<comment type="similarity">
    <text evidence="12">Belongs to the pannexin family.</text>
</comment>
<feature type="transmembrane region" description="Helical" evidence="12">
    <location>
        <begin position="100"/>
        <end position="118"/>
    </location>
</feature>
<keyword evidence="8 12" id="KW-1133">Transmembrane helix</keyword>
<sequence length="482" mass="55261">MVLTTVLSMLTYVGEVEDRDFIDRLHAYFTTNLLIALSILVSFKQFGGRPIECMLPDIFTSSWEQYAENYCWAQDTYYVPFTTVVAGMAQSERRERKISYYQWVPFFLLIQAACFRLPSLLWKYMAGYSGIKIHEIVKLASDTNNIKPDIKVSNIKALTSHLQGALRFHRRLQKKQITPHKVMRVLNLPYSAFFVTSMYLITKLLYLINVCLQLFFMNKFLATDSYSWYGFGALADLLNGTTWQTTGVFPRVSLCDFEVRVMGNVQPHTIQCVLVINIFNEKIFIFLWFWYVGLLVLTTISFLYWMGVTIASGPNKRLIARHMEMSEMPFDPDASRDEIDKFLSTYLKSDGAFIIRMITMHSGVIFATELVLSLWRSFYGIEELYRRSISIETGGNPVLWPPPPPETKPGVEGSDNHSNFLRLRKRPKSADDVQDELTKKLLPPNVPPKPSAPLTLDQPDSGGQKSKGTRFALSNDNEVDDI</sequence>
<dbReference type="WBParaSite" id="PSAMB.scaffold2076size25561.g16186.t1">
    <property type="protein sequence ID" value="PSAMB.scaffold2076size25561.g16186.t1"/>
    <property type="gene ID" value="PSAMB.scaffold2076size25561.g16186"/>
</dbReference>
<proteinExistence type="inferred from homology"/>
<keyword evidence="5 12" id="KW-0812">Transmembrane</keyword>